<keyword evidence="2" id="KW-1185">Reference proteome</keyword>
<dbReference type="EMBL" id="AQHF01000019">
    <property type="protein sequence ID" value="MBE0345026.1"/>
    <property type="molecule type" value="Genomic_DNA"/>
</dbReference>
<sequence length="84" mass="9646">MITSKRNMKKTGITNKAIFSNNNKYLHHREVKRVKGESHDKALKCYRLELNTQQVQTPQMLNLQQLRTIAGGSGGLLKKDPKIR</sequence>
<accession>A0A8I0MTB9</accession>
<protein>
    <submittedName>
        <fullName evidence="1">Uncharacterized protein</fullName>
    </submittedName>
</protein>
<dbReference type="AlphaFoldDB" id="A0A8I0MTB9"/>
<dbReference type="Proteomes" id="UP000660708">
    <property type="component" value="Unassembled WGS sequence"/>
</dbReference>
<organism evidence="1 2">
    <name type="scientific">Pseudoalteromonas peptidolytica F12-50-A1</name>
    <dbReference type="NCBI Taxonomy" id="1315280"/>
    <lineage>
        <taxon>Bacteria</taxon>
        <taxon>Pseudomonadati</taxon>
        <taxon>Pseudomonadota</taxon>
        <taxon>Gammaproteobacteria</taxon>
        <taxon>Alteromonadales</taxon>
        <taxon>Pseudoalteromonadaceae</taxon>
        <taxon>Pseudoalteromonas</taxon>
    </lineage>
</organism>
<evidence type="ECO:0000313" key="2">
    <source>
        <dbReference type="Proteomes" id="UP000660708"/>
    </source>
</evidence>
<evidence type="ECO:0000313" key="1">
    <source>
        <dbReference type="EMBL" id="MBE0345026.1"/>
    </source>
</evidence>
<gene>
    <name evidence="1" type="ORF">PPEP_a3362</name>
</gene>
<proteinExistence type="predicted"/>
<name>A0A8I0MTB9_9GAMM</name>
<reference evidence="1 2" key="1">
    <citation type="submission" date="2015-06" db="EMBL/GenBank/DDBJ databases">
        <title>Genome sequence of Pseudoalteromonas peptidolytica.</title>
        <authorList>
            <person name="Xie B.-B."/>
            <person name="Rong J.-C."/>
            <person name="Qin Q.-L."/>
            <person name="Zhang Y.-Z."/>
        </authorList>
    </citation>
    <scope>NUCLEOTIDE SEQUENCE [LARGE SCALE GENOMIC DNA]</scope>
    <source>
        <strain evidence="1 2">F12-50-A1</strain>
    </source>
</reference>
<dbReference type="RefSeq" id="WP_147390870.1">
    <property type="nucleotide sequence ID" value="NZ_AQHF01000019.1"/>
</dbReference>
<comment type="caution">
    <text evidence="1">The sequence shown here is derived from an EMBL/GenBank/DDBJ whole genome shotgun (WGS) entry which is preliminary data.</text>
</comment>